<comment type="caution">
    <text evidence="2">The sequence shown here is derived from an EMBL/GenBank/DDBJ whole genome shotgun (WGS) entry which is preliminary data.</text>
</comment>
<dbReference type="Gene3D" id="3.30.70.1440">
    <property type="entry name" value="Multidrug efflux transporter AcrB pore domain"/>
    <property type="match status" value="1"/>
</dbReference>
<reference evidence="2 3" key="1">
    <citation type="submission" date="2020-09" db="EMBL/GenBank/DDBJ databases">
        <title>Sinomicrobium weinanense sp. nov., a halophilic bacteria isolated from saline-alkali soil.</title>
        <authorList>
            <person name="Wu P."/>
            <person name="Ren H."/>
            <person name="Mei Y."/>
            <person name="Liang Y."/>
            <person name="Chen Z."/>
        </authorList>
    </citation>
    <scope>NUCLEOTIDE SEQUENCE [LARGE SCALE GENOMIC DNA]</scope>
    <source>
        <strain evidence="2 3">FJxs</strain>
    </source>
</reference>
<dbReference type="SUPFAM" id="SSF82693">
    <property type="entry name" value="Multidrug efflux transporter AcrB pore domain, PN1, PN2, PC1 and PC2 subdomains"/>
    <property type="match status" value="1"/>
</dbReference>
<feature type="transmembrane region" description="Helical" evidence="1">
    <location>
        <begin position="988"/>
        <end position="1007"/>
    </location>
</feature>
<keyword evidence="1" id="KW-1133">Transmembrane helix</keyword>
<dbReference type="AlphaFoldDB" id="A0A926JV79"/>
<dbReference type="Gene3D" id="1.20.1640.10">
    <property type="entry name" value="Multidrug efflux transporter AcrB transmembrane domain"/>
    <property type="match status" value="3"/>
</dbReference>
<evidence type="ECO:0000256" key="1">
    <source>
        <dbReference type="SAM" id="Phobius"/>
    </source>
</evidence>
<dbReference type="RefSeq" id="WP_187966946.1">
    <property type="nucleotide sequence ID" value="NZ_JACVDC010000074.1"/>
</dbReference>
<accession>A0A926JV79</accession>
<dbReference type="Pfam" id="PF00873">
    <property type="entry name" value="ACR_tran"/>
    <property type="match status" value="2"/>
</dbReference>
<protein>
    <submittedName>
        <fullName evidence="2">Efflux RND transporter permease subunit</fullName>
    </submittedName>
</protein>
<feature type="transmembrane region" description="Helical" evidence="1">
    <location>
        <begin position="889"/>
        <end position="907"/>
    </location>
</feature>
<dbReference type="Gene3D" id="3.30.70.1430">
    <property type="entry name" value="Multidrug efflux transporter AcrB pore domain"/>
    <property type="match status" value="2"/>
</dbReference>
<feature type="transmembrane region" description="Helical" evidence="1">
    <location>
        <begin position="388"/>
        <end position="408"/>
    </location>
</feature>
<dbReference type="PANTHER" id="PTHR32063:SF0">
    <property type="entry name" value="SWARMING MOTILITY PROTEIN SWRC"/>
    <property type="match status" value="1"/>
</dbReference>
<dbReference type="Proteomes" id="UP000653730">
    <property type="component" value="Unassembled WGS sequence"/>
</dbReference>
<evidence type="ECO:0000313" key="2">
    <source>
        <dbReference type="EMBL" id="MBC9797817.1"/>
    </source>
</evidence>
<dbReference type="Gene3D" id="3.30.2090.10">
    <property type="entry name" value="Multidrug efflux transporter AcrB TolC docking domain, DN and DC subdomains"/>
    <property type="match status" value="2"/>
</dbReference>
<feature type="transmembrane region" description="Helical" evidence="1">
    <location>
        <begin position="946"/>
        <end position="967"/>
    </location>
</feature>
<keyword evidence="1" id="KW-0472">Membrane</keyword>
<feature type="transmembrane region" description="Helical" evidence="1">
    <location>
        <begin position="914"/>
        <end position="934"/>
    </location>
</feature>
<organism evidence="2 3">
    <name type="scientific">Sinomicrobium weinanense</name>
    <dbReference type="NCBI Taxonomy" id="2842200"/>
    <lineage>
        <taxon>Bacteria</taxon>
        <taxon>Pseudomonadati</taxon>
        <taxon>Bacteroidota</taxon>
        <taxon>Flavobacteriia</taxon>
        <taxon>Flavobacteriales</taxon>
        <taxon>Flavobacteriaceae</taxon>
        <taxon>Sinomicrobium</taxon>
    </lineage>
</organism>
<feature type="transmembrane region" description="Helical" evidence="1">
    <location>
        <begin position="452"/>
        <end position="475"/>
    </location>
</feature>
<feature type="transmembrane region" description="Helical" evidence="1">
    <location>
        <begin position="336"/>
        <end position="355"/>
    </location>
</feature>
<dbReference type="Gene3D" id="3.30.70.1320">
    <property type="entry name" value="Multidrug efflux transporter AcrB pore domain like"/>
    <property type="match status" value="1"/>
</dbReference>
<name>A0A926JV79_9FLAO</name>
<dbReference type="InterPro" id="IPR001036">
    <property type="entry name" value="Acrflvin-R"/>
</dbReference>
<keyword evidence="3" id="KW-1185">Reference proteome</keyword>
<keyword evidence="1" id="KW-0812">Transmembrane</keyword>
<evidence type="ECO:0000313" key="3">
    <source>
        <dbReference type="Proteomes" id="UP000653730"/>
    </source>
</evidence>
<dbReference type="PANTHER" id="PTHR32063">
    <property type="match status" value="1"/>
</dbReference>
<feature type="transmembrane region" description="Helical" evidence="1">
    <location>
        <begin position="1013"/>
        <end position="1041"/>
    </location>
</feature>
<dbReference type="GO" id="GO:0005886">
    <property type="term" value="C:plasma membrane"/>
    <property type="evidence" value="ECO:0007669"/>
    <property type="project" value="TreeGrafter"/>
</dbReference>
<dbReference type="SUPFAM" id="SSF82714">
    <property type="entry name" value="Multidrug efflux transporter AcrB TolC docking domain, DN and DC subdomains"/>
    <property type="match status" value="1"/>
</dbReference>
<feature type="transmembrane region" description="Helical" evidence="1">
    <location>
        <begin position="362"/>
        <end position="382"/>
    </location>
</feature>
<sequence>MSQKVSTFRVITIFICLAIVGGGLIPLLSIQLVPSRSLPAVYVSYSWPAASAKVIEQKVTSKLEGLFNSMRGVKEISSTSRKGNGDISIQFKKNTDMDAVRFEMAALIRQSYPQMPEGVSYPFLSLSIPSENNSSVLSYSVNANESSYYIKKYVDHYILPRLSNIKGVSQVGLYGVSPYEWVVTYNADKLSKLGLTVDQVTLAINTFLKKDEIGKGTEVLSQGNSPREIRILYTHQSQEEFNWNKIPVAKSGGRIIYMEDIASVRFKERPPSAYYRINGSNTVNLVIYPEKGVNTIELSKRIKRRVEDIRNELPVEYHLKLTQDTTAHLIDELLKIQWRTLFSLIILLALSIVIYRNTRYVFVLFSSIFINFFVAVIFYYLLQVELQLYSFAGITISFGIIIDNTIIMMDHFRHKGNKKAFLAILAATLTTIGAITVIFLLEESQRINLWDFALVIAINLGVSLLVALYLTPALLEKFKITHKKRHFSRKRKKRIVWFTSQYEYFIIFLNKPMPKWGLIIIMILGFGLPLHLAPKQIESKGLLADLYNQTMGNGWFEENIRPAMEKIVGGSLRLFTENVFEKSYYQEPQKTTLNVTGTMPEGSTIEQLNKAILKMENYIASFKEVELFETQIKSYNDSRITIHFKDEYESGAFPYVLKSLLETKAVSLGGLDWNIYGVGRGFSNALNTGYLADQIVLEGYNYDELYQYSQRLRDSLLVQSKGRVKEIEINTGEWFSKTLYEYHLEFEPQGIALAGITESQVYNTLKNQLHSANLSPVIRNHELQEAKLVSDQHEQFTVWDLKNTPVDIDEKQFKLHELTTIEKRKTGNDIKKVNQQYHLVVAFEFIGPRLLAEKFKEERIQAISNVLPVGYKVFKRDNYGWNKEEKKQYYYIFIIVAIIFFICAILLESLRQPLVILSMIPISFIGVFLTFYFFEFNFDQGGYASFILLCGISVNAALYIVNDFNNLKRHYPGRDIRKLYFKAYNHKILPVFLTIISTIAGLLPFVWGGQREVFWFSFAVGSIGGLIFSLLAILLYLPLFLNLKNKERKVKND</sequence>
<dbReference type="InterPro" id="IPR027463">
    <property type="entry name" value="AcrB_DN_DC_subdom"/>
</dbReference>
<feature type="transmembrane region" description="Helical" evidence="1">
    <location>
        <begin position="420"/>
        <end position="440"/>
    </location>
</feature>
<dbReference type="SUPFAM" id="SSF82866">
    <property type="entry name" value="Multidrug efflux transporter AcrB transmembrane domain"/>
    <property type="match status" value="2"/>
</dbReference>
<gene>
    <name evidence="2" type="ORF">IBL28_17735</name>
</gene>
<feature type="transmembrane region" description="Helical" evidence="1">
    <location>
        <begin position="7"/>
        <end position="28"/>
    </location>
</feature>
<proteinExistence type="predicted"/>
<dbReference type="GO" id="GO:0042910">
    <property type="term" value="F:xenobiotic transmembrane transporter activity"/>
    <property type="evidence" value="ECO:0007669"/>
    <property type="project" value="TreeGrafter"/>
</dbReference>
<dbReference type="EMBL" id="JACVDC010000074">
    <property type="protein sequence ID" value="MBC9797817.1"/>
    <property type="molecule type" value="Genomic_DNA"/>
</dbReference>
<feature type="transmembrane region" description="Helical" evidence="1">
    <location>
        <begin position="516"/>
        <end position="533"/>
    </location>
</feature>